<feature type="chain" id="PRO_5010246080" evidence="1">
    <location>
        <begin position="23"/>
        <end position="674"/>
    </location>
</feature>
<evidence type="ECO:0000256" key="1">
    <source>
        <dbReference type="SAM" id="SignalP"/>
    </source>
</evidence>
<proteinExistence type="predicted"/>
<name>A0A1I6PQZ6_9FLAO</name>
<protein>
    <submittedName>
        <fullName evidence="3">Type IX secretion system membrane protein, PorP/SprF family</fullName>
    </submittedName>
</protein>
<dbReference type="OrthoDB" id="1393025at2"/>
<dbReference type="EMBL" id="FPAG01000001">
    <property type="protein sequence ID" value="SFS42652.1"/>
    <property type="molecule type" value="Genomic_DNA"/>
</dbReference>
<dbReference type="AlphaFoldDB" id="A0A1I6PQZ6"/>
<dbReference type="SUPFAM" id="SSF110997">
    <property type="entry name" value="Sporulation related repeat"/>
    <property type="match status" value="2"/>
</dbReference>
<evidence type="ECO:0000313" key="3">
    <source>
        <dbReference type="EMBL" id="SFS42652.1"/>
    </source>
</evidence>
<dbReference type="NCBIfam" id="TIGR03519">
    <property type="entry name" value="T9SS_PorP_fam"/>
    <property type="match status" value="1"/>
</dbReference>
<dbReference type="InterPro" id="IPR007730">
    <property type="entry name" value="SPOR-like_dom"/>
</dbReference>
<dbReference type="Pfam" id="PF11751">
    <property type="entry name" value="PorP_SprF"/>
    <property type="match status" value="1"/>
</dbReference>
<feature type="signal peptide" evidence="1">
    <location>
        <begin position="1"/>
        <end position="22"/>
    </location>
</feature>
<dbReference type="PROSITE" id="PS51724">
    <property type="entry name" value="SPOR"/>
    <property type="match status" value="1"/>
</dbReference>
<dbReference type="RefSeq" id="WP_083425836.1">
    <property type="nucleotide sequence ID" value="NZ_FPAG01000001.1"/>
</dbReference>
<dbReference type="InterPro" id="IPR019861">
    <property type="entry name" value="PorP/SprF_Bacteroidetes"/>
</dbReference>
<dbReference type="Proteomes" id="UP000183209">
    <property type="component" value="Unassembled WGS sequence"/>
</dbReference>
<dbReference type="InterPro" id="IPR036680">
    <property type="entry name" value="SPOR-like_sf"/>
</dbReference>
<feature type="domain" description="SPOR" evidence="2">
    <location>
        <begin position="594"/>
        <end position="671"/>
    </location>
</feature>
<dbReference type="GO" id="GO:0042834">
    <property type="term" value="F:peptidoglycan binding"/>
    <property type="evidence" value="ECO:0007669"/>
    <property type="project" value="InterPro"/>
</dbReference>
<organism evidence="3 4">
    <name type="scientific">Zhouia amylolytica</name>
    <dbReference type="NCBI Taxonomy" id="376730"/>
    <lineage>
        <taxon>Bacteria</taxon>
        <taxon>Pseudomonadati</taxon>
        <taxon>Bacteroidota</taxon>
        <taxon>Flavobacteriia</taxon>
        <taxon>Flavobacteriales</taxon>
        <taxon>Flavobacteriaceae</taxon>
        <taxon>Zhouia</taxon>
    </lineage>
</organism>
<sequence>MRRSPLLLGIVMMFLGLHFVNAQEEDPYISIDIPSQNMLKFNRFLINPTFSTVKETKSYFNLYHRNEWDNSNKTYLGSYSGRINDRMGLGLSVYHQKFGVISNFGLMGNYTYGVRLSETVNMHMGVNLSYYNSGFDQSEAQTVDVDPIIQELSGNSLISVQPGINISIGNLDFGVYAENLVDFNLDTGDALTEFGEKTFSGHLMYTRNIANGTGLMKNGRYSVLTRARKRGDENISPSASFILDLPAGWFQTGYDDYYGGSVGVGFNISNRISIGYVYEKGLKNPISNFGSTHEINFAYSFQPHLTDDMVQNEEDEDAELEEKLAALTESQELEEGDTVVVENDTIIVYKNDEMAIASLIEKEQDAIMRSRDTTLEKKIMASEDRKRQYVEKYMGELAEKAQQNPQTQQQVAQLKDEMGIEDQPETAIAVANDTKPVVTMKEDNNIAGTNNAASKAPVRKSYNKNNKNSRYLVIANVFKEQKNLDGFMNEMRSQGINAKTFSKNGLHYVYLDEYRNWGEAAVASNNGLNGQYNNDTWVMRERVNGYESGKYGGARDGWTNAGLLECTKEDIERLNATSFSGFRGNAGMQKMLDDKMQKGYYLIANVFSDQNNASKFIDQLKSMGIDARYFINPNNNYSYVYLNADTTWQSAKALYNQNKNKEHAFDLWIMHVKT</sequence>
<accession>A0A1I6PQZ6</accession>
<evidence type="ECO:0000259" key="2">
    <source>
        <dbReference type="PROSITE" id="PS51724"/>
    </source>
</evidence>
<reference evidence="3 4" key="1">
    <citation type="submission" date="2016-10" db="EMBL/GenBank/DDBJ databases">
        <authorList>
            <person name="de Groot N.N."/>
        </authorList>
    </citation>
    <scope>NUCLEOTIDE SEQUENCE [LARGE SCALE GENOMIC DNA]</scope>
    <source>
        <strain evidence="3 4">CGMCC 1.6114</strain>
    </source>
</reference>
<gene>
    <name evidence="3" type="ORF">SAMN04487906_0432</name>
</gene>
<evidence type="ECO:0000313" key="4">
    <source>
        <dbReference type="Proteomes" id="UP000183209"/>
    </source>
</evidence>
<keyword evidence="1" id="KW-0732">Signal</keyword>